<dbReference type="Gene3D" id="1.10.287.3980">
    <property type="match status" value="1"/>
</dbReference>
<dbReference type="HAMAP" id="MF_00391">
    <property type="entry name" value="Ribosomal_bL34"/>
    <property type="match status" value="1"/>
</dbReference>
<dbReference type="PANTHER" id="PTHR14503">
    <property type="entry name" value="MITOCHONDRIAL RIBOSOMAL PROTEIN 34 FAMILY MEMBER"/>
    <property type="match status" value="1"/>
</dbReference>
<evidence type="ECO:0000256" key="2">
    <source>
        <dbReference type="ARBA" id="ARBA00022980"/>
    </source>
</evidence>
<keyword evidence="3" id="KW-0687">Ribonucleoprotein</keyword>
<dbReference type="PROSITE" id="PS00784">
    <property type="entry name" value="RIBOSOMAL_L34"/>
    <property type="match status" value="1"/>
</dbReference>
<protein>
    <recommendedName>
        <fullName evidence="4">Large ribosomal subunit protein bL34m</fullName>
    </recommendedName>
</protein>
<comment type="caution">
    <text evidence="5">The sequence shown here is derived from an EMBL/GenBank/DDBJ whole genome shotgun (WGS) entry which is preliminary data.</text>
</comment>
<dbReference type="Pfam" id="PF00468">
    <property type="entry name" value="Ribosomal_L34"/>
    <property type="match status" value="1"/>
</dbReference>
<evidence type="ECO:0000313" key="5">
    <source>
        <dbReference type="EMBL" id="KAG9455631.1"/>
    </source>
</evidence>
<dbReference type="GO" id="GO:0005762">
    <property type="term" value="C:mitochondrial large ribosomal subunit"/>
    <property type="evidence" value="ECO:0007669"/>
    <property type="project" value="TreeGrafter"/>
</dbReference>
<gene>
    <name evidence="5" type="ORF">H6P81_000139</name>
</gene>
<keyword evidence="2" id="KW-0689">Ribosomal protein</keyword>
<keyword evidence="6" id="KW-1185">Reference proteome</keyword>
<accession>A0AAV7F4I6</accession>
<dbReference type="FunFam" id="1.10.287.3980:FF:000001">
    <property type="entry name" value="Mitochondrial ribosomal protein L34"/>
    <property type="match status" value="1"/>
</dbReference>
<proteinExistence type="inferred from homology"/>
<comment type="similarity">
    <text evidence="1">Belongs to the bacterial ribosomal protein bL34 family.</text>
</comment>
<organism evidence="5 6">
    <name type="scientific">Aristolochia fimbriata</name>
    <name type="common">White veined hardy Dutchman's pipe vine</name>
    <dbReference type="NCBI Taxonomy" id="158543"/>
    <lineage>
        <taxon>Eukaryota</taxon>
        <taxon>Viridiplantae</taxon>
        <taxon>Streptophyta</taxon>
        <taxon>Embryophyta</taxon>
        <taxon>Tracheophyta</taxon>
        <taxon>Spermatophyta</taxon>
        <taxon>Magnoliopsida</taxon>
        <taxon>Magnoliidae</taxon>
        <taxon>Piperales</taxon>
        <taxon>Aristolochiaceae</taxon>
        <taxon>Aristolochia</taxon>
    </lineage>
</organism>
<name>A0AAV7F4I6_ARIFI</name>
<dbReference type="EMBL" id="JAINDJ010000002">
    <property type="protein sequence ID" value="KAG9455631.1"/>
    <property type="molecule type" value="Genomic_DNA"/>
</dbReference>
<dbReference type="PANTHER" id="PTHR14503:SF12">
    <property type="entry name" value="RIBOSOMAL PROTEIN L34"/>
    <property type="match status" value="1"/>
</dbReference>
<evidence type="ECO:0000256" key="3">
    <source>
        <dbReference type="ARBA" id="ARBA00023274"/>
    </source>
</evidence>
<dbReference type="NCBIfam" id="TIGR01030">
    <property type="entry name" value="rpmH_bact"/>
    <property type="match status" value="1"/>
</dbReference>
<dbReference type="GO" id="GO:0006412">
    <property type="term" value="P:translation"/>
    <property type="evidence" value="ECO:0007669"/>
    <property type="project" value="InterPro"/>
</dbReference>
<evidence type="ECO:0000256" key="4">
    <source>
        <dbReference type="ARBA" id="ARBA00035274"/>
    </source>
</evidence>
<evidence type="ECO:0000256" key="1">
    <source>
        <dbReference type="ARBA" id="ARBA00010111"/>
    </source>
</evidence>
<sequence>MASKSLLRAGASLVNRFINHASLRNANANLFVKNSADLPLPFFASKIEPPRSLYEDESKVLERAALDGLNYPFGLPSLRFFIQDDIENTPENSMLLLPKRTYQPSVIRRKRNHGFFARKETKGGRRVLARRVAKGRYRITP</sequence>
<dbReference type="AlphaFoldDB" id="A0AAV7F4I6"/>
<reference evidence="5 6" key="1">
    <citation type="submission" date="2021-07" db="EMBL/GenBank/DDBJ databases">
        <title>The Aristolochia fimbriata genome: insights into angiosperm evolution, floral development and chemical biosynthesis.</title>
        <authorList>
            <person name="Jiao Y."/>
        </authorList>
    </citation>
    <scope>NUCLEOTIDE SEQUENCE [LARGE SCALE GENOMIC DNA]</scope>
    <source>
        <strain evidence="5">IBCAS-2021</strain>
        <tissue evidence="5">Leaf</tissue>
    </source>
</reference>
<dbReference type="Proteomes" id="UP000825729">
    <property type="component" value="Unassembled WGS sequence"/>
</dbReference>
<dbReference type="GO" id="GO:0003735">
    <property type="term" value="F:structural constituent of ribosome"/>
    <property type="evidence" value="ECO:0007669"/>
    <property type="project" value="InterPro"/>
</dbReference>
<dbReference type="InterPro" id="IPR020939">
    <property type="entry name" value="Ribosomal_bL34_CS"/>
</dbReference>
<dbReference type="InterPro" id="IPR000271">
    <property type="entry name" value="Ribosomal_bL34"/>
</dbReference>
<evidence type="ECO:0000313" key="6">
    <source>
        <dbReference type="Proteomes" id="UP000825729"/>
    </source>
</evidence>